<keyword evidence="2" id="KW-1185">Reference proteome</keyword>
<accession>A0A8R2M0Z5</accession>
<proteinExistence type="predicted"/>
<dbReference type="Proteomes" id="UP000005204">
    <property type="component" value="Unassembled WGS sequence"/>
</dbReference>
<reference evidence="1" key="2">
    <citation type="submission" date="2022-06" db="UniProtKB">
        <authorList>
            <consortium name="EnsemblMetazoa"/>
        </authorList>
    </citation>
    <scope>IDENTIFICATION</scope>
    <source>
        <strain evidence="1">p50T (Dazao)</strain>
    </source>
</reference>
<evidence type="ECO:0000313" key="2">
    <source>
        <dbReference type="Proteomes" id="UP000005204"/>
    </source>
</evidence>
<reference evidence="2" key="1">
    <citation type="journal article" date="2008" name="Insect Biochem. Mol. Biol.">
        <title>The genome of a lepidopteran model insect, the silkworm Bombyx mori.</title>
        <authorList>
            <consortium name="International Silkworm Genome Consortium"/>
        </authorList>
    </citation>
    <scope>NUCLEOTIDE SEQUENCE [LARGE SCALE GENOMIC DNA]</scope>
    <source>
        <strain evidence="2">p50T</strain>
    </source>
</reference>
<protein>
    <submittedName>
        <fullName evidence="1">Uncharacterized protein</fullName>
    </submittedName>
</protein>
<name>A0A8R2M0Z5_BOMMO</name>
<evidence type="ECO:0000313" key="1">
    <source>
        <dbReference type="EnsemblMetazoa" id="XP_037870864.1"/>
    </source>
</evidence>
<organism evidence="1 2">
    <name type="scientific">Bombyx mori</name>
    <name type="common">Silk moth</name>
    <dbReference type="NCBI Taxonomy" id="7091"/>
    <lineage>
        <taxon>Eukaryota</taxon>
        <taxon>Metazoa</taxon>
        <taxon>Ecdysozoa</taxon>
        <taxon>Arthropoda</taxon>
        <taxon>Hexapoda</taxon>
        <taxon>Insecta</taxon>
        <taxon>Pterygota</taxon>
        <taxon>Neoptera</taxon>
        <taxon>Endopterygota</taxon>
        <taxon>Lepidoptera</taxon>
        <taxon>Glossata</taxon>
        <taxon>Ditrysia</taxon>
        <taxon>Bombycoidea</taxon>
        <taxon>Bombycidae</taxon>
        <taxon>Bombycinae</taxon>
        <taxon>Bombyx</taxon>
    </lineage>
</organism>
<dbReference type="EnsemblMetazoa" id="XM_038014936.1">
    <property type="protein sequence ID" value="XP_037870864.1"/>
    <property type="gene ID" value="LOC119629357"/>
</dbReference>
<dbReference type="AlphaFoldDB" id="A0A8R2M0Z5"/>
<sequence>MEESLTPSILVNGFRKCGLVPWNPEAVTIPGKAIEKKDNTEKILFLKRGLHFLNESIPADTLIAFQSTIGDWSGDTTDKSLFNLWHSTKTEVEALQKEDSDLTHEDRTASPLTADFNIPAPISHLVTADMELVHELPGLPSSKADFNIPAPISHLVTADMELVHELPGLPSSKADFNIPAPISDLATADMELVHELPGPPSSTADFNIPAPISDLATADMKLVHEQPGPSSTSTVPSPFKKHFFMYRRK</sequence>